<dbReference type="AlphaFoldDB" id="A0A1C7I662"/>
<dbReference type="KEGG" id="byl:A4V09_00705"/>
<keyword evidence="1" id="KW-0472">Membrane</keyword>
<proteinExistence type="predicted"/>
<accession>A0A1C7I662</accession>
<organism evidence="2 3">
    <name type="scientific">Blautia pseudococcoides</name>
    <dbReference type="NCBI Taxonomy" id="1796616"/>
    <lineage>
        <taxon>Bacteria</taxon>
        <taxon>Bacillati</taxon>
        <taxon>Bacillota</taxon>
        <taxon>Clostridia</taxon>
        <taxon>Lachnospirales</taxon>
        <taxon>Lachnospiraceae</taxon>
        <taxon>Blautia</taxon>
    </lineage>
</organism>
<keyword evidence="1" id="KW-1133">Transmembrane helix</keyword>
<feature type="transmembrane region" description="Helical" evidence="1">
    <location>
        <begin position="83"/>
        <end position="104"/>
    </location>
</feature>
<keyword evidence="1" id="KW-0812">Transmembrane</keyword>
<keyword evidence="3" id="KW-1185">Reference proteome</keyword>
<name>A0A1C7I662_9FIRM</name>
<evidence type="ECO:0000256" key="1">
    <source>
        <dbReference type="SAM" id="Phobius"/>
    </source>
</evidence>
<protein>
    <submittedName>
        <fullName evidence="2">Uncharacterized protein</fullName>
    </submittedName>
</protein>
<dbReference type="RefSeq" id="WP_065540658.1">
    <property type="nucleotide sequence ID" value="NZ_CP015405.2"/>
</dbReference>
<evidence type="ECO:0000313" key="3">
    <source>
        <dbReference type="Proteomes" id="UP000092574"/>
    </source>
</evidence>
<feature type="transmembrane region" description="Helical" evidence="1">
    <location>
        <begin position="51"/>
        <end position="71"/>
    </location>
</feature>
<dbReference type="EMBL" id="CP015405">
    <property type="protein sequence ID" value="ANU74424.1"/>
    <property type="molecule type" value="Genomic_DNA"/>
</dbReference>
<evidence type="ECO:0000313" key="2">
    <source>
        <dbReference type="EMBL" id="ANU74424.1"/>
    </source>
</evidence>
<gene>
    <name evidence="2" type="ORF">A4V09_00705</name>
</gene>
<dbReference type="Proteomes" id="UP000092574">
    <property type="component" value="Chromosome"/>
</dbReference>
<sequence>MKDEDFLYGKPNEEIDEPLDDAVAVEDNLKLHRLDTEEKDKERKEKRYFSAFRLIVGCLVFLGLIFIVDVVCSVTIKGELSEITNSIVEIVKTLLFTLSGYLFARRENGD</sequence>
<reference evidence="2" key="1">
    <citation type="submission" date="2017-04" db="EMBL/GenBank/DDBJ databases">
        <title>Complete Genome Sequences of Twelve Strains of a Stable Defined Moderately Diverse Mouse Microbiota 2 (sDMDMm2).</title>
        <authorList>
            <person name="Uchimura Y."/>
            <person name="Wyss M."/>
            <person name="Brugiroux S."/>
            <person name="Limenitakis J.P."/>
            <person name="Stecher B."/>
            <person name="McCoy K.D."/>
            <person name="Macpherson A.J."/>
        </authorList>
    </citation>
    <scope>NUCLEOTIDE SEQUENCE</scope>
    <source>
        <strain evidence="2">YL58</strain>
    </source>
</reference>
<dbReference type="OrthoDB" id="2065768at2"/>